<accession>A0A0X8XCZ3</accession>
<evidence type="ECO:0000313" key="9">
    <source>
        <dbReference type="EMBL" id="BAU58809.1"/>
    </source>
</evidence>
<keyword evidence="3" id="KW-1003">Cell membrane</keyword>
<dbReference type="GO" id="GO:0022857">
    <property type="term" value="F:transmembrane transporter activity"/>
    <property type="evidence" value="ECO:0007669"/>
    <property type="project" value="InterPro"/>
</dbReference>
<name>A0A0X8XCZ3_HALHR</name>
<dbReference type="Gene3D" id="3.30.420.270">
    <property type="match status" value="1"/>
</dbReference>
<dbReference type="PANTHER" id="PTHR30558:SF7">
    <property type="entry name" value="TOL-PAL SYSTEM PROTEIN TOLR"/>
    <property type="match status" value="1"/>
</dbReference>
<protein>
    <submittedName>
        <fullName evidence="9">Biopolymer transport protein ExbD/TolR</fullName>
    </submittedName>
</protein>
<evidence type="ECO:0000256" key="5">
    <source>
        <dbReference type="ARBA" id="ARBA00022989"/>
    </source>
</evidence>
<evidence type="ECO:0000256" key="6">
    <source>
        <dbReference type="ARBA" id="ARBA00023136"/>
    </source>
</evidence>
<evidence type="ECO:0000256" key="1">
    <source>
        <dbReference type="ARBA" id="ARBA00004162"/>
    </source>
</evidence>
<keyword evidence="10" id="KW-1185">Reference proteome</keyword>
<evidence type="ECO:0000256" key="7">
    <source>
        <dbReference type="RuleBase" id="RU003879"/>
    </source>
</evidence>
<dbReference type="GO" id="GO:0015031">
    <property type="term" value="P:protein transport"/>
    <property type="evidence" value="ECO:0007669"/>
    <property type="project" value="UniProtKB-KW"/>
</dbReference>
<dbReference type="RefSeq" id="WP_096410103.1">
    <property type="nucleotide sequence ID" value="NZ_AP017372.2"/>
</dbReference>
<dbReference type="InterPro" id="IPR003400">
    <property type="entry name" value="ExbD"/>
</dbReference>
<evidence type="ECO:0000256" key="8">
    <source>
        <dbReference type="SAM" id="Phobius"/>
    </source>
</evidence>
<evidence type="ECO:0000256" key="4">
    <source>
        <dbReference type="ARBA" id="ARBA00022692"/>
    </source>
</evidence>
<keyword evidence="5 8" id="KW-1133">Transmembrane helix</keyword>
<keyword evidence="6 8" id="KW-0472">Membrane</keyword>
<dbReference type="Pfam" id="PF02472">
    <property type="entry name" value="ExbD"/>
    <property type="match status" value="1"/>
</dbReference>
<comment type="subcellular location">
    <subcellularLocation>
        <location evidence="1">Cell membrane</location>
        <topology evidence="1">Single-pass membrane protein</topology>
    </subcellularLocation>
    <subcellularLocation>
        <location evidence="7">Cell membrane</location>
        <topology evidence="7">Single-pass type II membrane protein</topology>
    </subcellularLocation>
</comment>
<dbReference type="Proteomes" id="UP000218890">
    <property type="component" value="Chromosome"/>
</dbReference>
<feature type="transmembrane region" description="Helical" evidence="8">
    <location>
        <begin position="12"/>
        <end position="32"/>
    </location>
</feature>
<keyword evidence="7" id="KW-0653">Protein transport</keyword>
<evidence type="ECO:0000256" key="2">
    <source>
        <dbReference type="ARBA" id="ARBA00005811"/>
    </source>
</evidence>
<dbReference type="GO" id="GO:0005886">
    <property type="term" value="C:plasma membrane"/>
    <property type="evidence" value="ECO:0007669"/>
    <property type="project" value="UniProtKB-SubCell"/>
</dbReference>
<organism evidence="9 10">
    <name type="scientific">Halorhodospira halochloris</name>
    <name type="common">Ectothiorhodospira halochloris</name>
    <dbReference type="NCBI Taxonomy" id="1052"/>
    <lineage>
        <taxon>Bacteria</taxon>
        <taxon>Pseudomonadati</taxon>
        <taxon>Pseudomonadota</taxon>
        <taxon>Gammaproteobacteria</taxon>
        <taxon>Chromatiales</taxon>
        <taxon>Ectothiorhodospiraceae</taxon>
        <taxon>Halorhodospira</taxon>
    </lineage>
</organism>
<dbReference type="KEGG" id="hhk:HH1059_20990"/>
<dbReference type="EMBL" id="AP017372">
    <property type="protein sequence ID" value="BAU58809.1"/>
    <property type="molecule type" value="Genomic_DNA"/>
</dbReference>
<dbReference type="AlphaFoldDB" id="A0A0X8XCZ3"/>
<evidence type="ECO:0000313" key="10">
    <source>
        <dbReference type="Proteomes" id="UP000218890"/>
    </source>
</evidence>
<reference evidence="9" key="1">
    <citation type="submission" date="2016-02" db="EMBL/GenBank/DDBJ databases">
        <title>Halorhodospira halochloris DSM-1059 complete genome, version 2.</title>
        <authorList>
            <person name="Tsukatani Y."/>
        </authorList>
    </citation>
    <scope>NUCLEOTIDE SEQUENCE</scope>
    <source>
        <strain evidence="9">DSM 1059</strain>
    </source>
</reference>
<sequence length="132" mass="14908">MQIEQPQRRRRLVSLTPLIDVVFILLIFFMLASTFVDQHIFSVDAPAQDTAATQDDDVQPLRIRVDEDGYRVDEQLLDRDAVIDKLRKLAADEDEPRVQVLAVAEAPVRAVIKLIDWSAGAGIEDVAVIREE</sequence>
<proteinExistence type="inferred from homology"/>
<dbReference type="OrthoDB" id="9793581at2"/>
<dbReference type="PANTHER" id="PTHR30558">
    <property type="entry name" value="EXBD MEMBRANE COMPONENT OF PMF-DRIVEN MACROMOLECULE IMPORT SYSTEM"/>
    <property type="match status" value="1"/>
</dbReference>
<evidence type="ECO:0000256" key="3">
    <source>
        <dbReference type="ARBA" id="ARBA00022475"/>
    </source>
</evidence>
<gene>
    <name evidence="9" type="ORF">HH1059_20990</name>
</gene>
<keyword evidence="7" id="KW-0813">Transport</keyword>
<keyword evidence="4 7" id="KW-0812">Transmembrane</keyword>
<comment type="similarity">
    <text evidence="2 7">Belongs to the ExbD/TolR family.</text>
</comment>